<evidence type="ECO:0000256" key="1">
    <source>
        <dbReference type="SAM" id="Phobius"/>
    </source>
</evidence>
<reference evidence="2" key="1">
    <citation type="submission" date="2022-12" db="EMBL/GenBank/DDBJ databases">
        <authorList>
            <person name="Petersen C."/>
        </authorList>
    </citation>
    <scope>NUCLEOTIDE SEQUENCE</scope>
    <source>
        <strain evidence="2">IBT 3081</strain>
    </source>
</reference>
<accession>A0A9W9S5U1</accession>
<keyword evidence="3" id="KW-1185">Reference proteome</keyword>
<evidence type="ECO:0000313" key="2">
    <source>
        <dbReference type="EMBL" id="KAJ5372606.1"/>
    </source>
</evidence>
<dbReference type="OrthoDB" id="4351041at2759"/>
<dbReference type="Proteomes" id="UP001147752">
    <property type="component" value="Unassembled WGS sequence"/>
</dbReference>
<feature type="transmembrane region" description="Helical" evidence="1">
    <location>
        <begin position="103"/>
        <end position="123"/>
    </location>
</feature>
<proteinExistence type="predicted"/>
<organism evidence="2 3">
    <name type="scientific">Penicillium concentricum</name>
    <dbReference type="NCBI Taxonomy" id="293559"/>
    <lineage>
        <taxon>Eukaryota</taxon>
        <taxon>Fungi</taxon>
        <taxon>Dikarya</taxon>
        <taxon>Ascomycota</taxon>
        <taxon>Pezizomycotina</taxon>
        <taxon>Eurotiomycetes</taxon>
        <taxon>Eurotiomycetidae</taxon>
        <taxon>Eurotiales</taxon>
        <taxon>Aspergillaceae</taxon>
        <taxon>Penicillium</taxon>
    </lineage>
</organism>
<keyword evidence="1" id="KW-0472">Membrane</keyword>
<reference evidence="2" key="2">
    <citation type="journal article" date="2023" name="IMA Fungus">
        <title>Comparative genomic study of the Penicillium genus elucidates a diverse pangenome and 15 lateral gene transfer events.</title>
        <authorList>
            <person name="Petersen C."/>
            <person name="Sorensen T."/>
            <person name="Nielsen M.R."/>
            <person name="Sondergaard T.E."/>
            <person name="Sorensen J.L."/>
            <person name="Fitzpatrick D.A."/>
            <person name="Frisvad J.C."/>
            <person name="Nielsen K.L."/>
        </authorList>
    </citation>
    <scope>NUCLEOTIDE SEQUENCE</scope>
    <source>
        <strain evidence="2">IBT 3081</strain>
    </source>
</reference>
<keyword evidence="1" id="KW-1133">Transmembrane helix</keyword>
<sequence length="160" mass="18145">MRTVNSFGFEDSTGMNTLPYYPNIPTRTNHFTTTRQSPCVPGRQWHHMSSTIGSIKDLGLALPDDYFLQISTGQKARRVSPWEAELLSKRKFLNEKLPLKKGLAFLSPSVYFFFAWLFQWGHAGDLQNAAIPITLSLAPLATFWGFVLSTSPRFDNTRTL</sequence>
<dbReference type="AlphaFoldDB" id="A0A9W9S5U1"/>
<comment type="caution">
    <text evidence="2">The sequence shown here is derived from an EMBL/GenBank/DDBJ whole genome shotgun (WGS) entry which is preliminary data.</text>
</comment>
<name>A0A9W9S5U1_9EURO</name>
<dbReference type="GeneID" id="81461525"/>
<keyword evidence="1" id="KW-0812">Transmembrane</keyword>
<gene>
    <name evidence="2" type="ORF">N7517_004612</name>
</gene>
<protein>
    <submittedName>
        <fullName evidence="2">Uncharacterized protein</fullName>
    </submittedName>
</protein>
<feature type="transmembrane region" description="Helical" evidence="1">
    <location>
        <begin position="129"/>
        <end position="148"/>
    </location>
</feature>
<dbReference type="EMBL" id="JAPZBT010000002">
    <property type="protein sequence ID" value="KAJ5372606.1"/>
    <property type="molecule type" value="Genomic_DNA"/>
</dbReference>
<evidence type="ECO:0000313" key="3">
    <source>
        <dbReference type="Proteomes" id="UP001147752"/>
    </source>
</evidence>
<dbReference type="RefSeq" id="XP_056578592.1">
    <property type="nucleotide sequence ID" value="XM_056722342.1"/>
</dbReference>